<dbReference type="Gene3D" id="3.30.1370.10">
    <property type="entry name" value="K Homology domain, type 1"/>
    <property type="match status" value="3"/>
</dbReference>
<dbReference type="OMA" id="QPWGPYG"/>
<dbReference type="CDD" id="cd22397">
    <property type="entry name" value="KH-I_FUBP_rpt2"/>
    <property type="match status" value="1"/>
</dbReference>
<feature type="region of interest" description="Disordered" evidence="5">
    <location>
        <begin position="273"/>
        <end position="321"/>
    </location>
</feature>
<sequence length="705" mass="75359">MPLVRKSQITIRPSLHPTANSVPCLLNWHLSKMLSIYYCSKGRGFLKYSFLPSLKYFDTQTSEQMSDYSPSEQQQDFSKSSAFKAALLRAKQIAAKIQPGSQQPSVGGQKRPLDDFEGDLSNKRFSGGSNSPPSNQGLSVQQQARELAARLGGNPGNAPSDALQKAREAIRKMVGGVGNGGGPPSHMSRPGLGSGNYNNGNASHEEVMIPGSKVGLIIGKGGETIKQLMEKTGAKLVVVQEGPGQENEKPLRITGDYEKVQHAKQLVEELLTQKDQQQQQYQQRNNNFNNNDHQGGPPRGGGGYPGPGGPGGHRGNHQGGDYENMEMVVPKAAVGVVIGKGGEMIKKIASDTGAKMQFIQGSDPNGDRRCVIQGPRHLVEEAKRAVDELVDGVLRRKGMNEGNGGQDMNYANYSGPMVSREEYSFTVPASKCGIIIGRGGDTIKQINSQSGAHCEMDRKTSANMVNEKAFTIKGEQHQIDEAKRLIQDKINVELTMTHLGSTQVPAPNTFANNPYGVAAAAAWGAYSQQWDQSQAAAQMAGAAQAGAGGADYSQQWIDYYKQMGMHREAEMIEQQIKMRGNGQGAQPAANGQAAPGNPAAGAAAAQGQADYSAQWAEYYRRMGKVEEAEAIEKQMAAQKSGGGAPAAPNPAGAPNPAQFYPQMAAYGQYQQYYGAQAYPGYPGGPQQPPQPGQPQPPAPASQDSK</sequence>
<dbReference type="VEuPathDB" id="VectorBase:CSON000608"/>
<evidence type="ECO:0000259" key="6">
    <source>
        <dbReference type="SMART" id="SM00322"/>
    </source>
</evidence>
<dbReference type="PROSITE" id="PS50084">
    <property type="entry name" value="KH_TYPE_1"/>
    <property type="match status" value="3"/>
</dbReference>
<name>A0A336KYJ9_CULSO</name>
<proteinExistence type="predicted"/>
<dbReference type="PANTHER" id="PTHR10288">
    <property type="entry name" value="KH DOMAIN CONTAINING RNA BINDING PROTEIN"/>
    <property type="match status" value="1"/>
</dbReference>
<feature type="region of interest" description="Disordered" evidence="5">
    <location>
        <begin position="677"/>
        <end position="705"/>
    </location>
</feature>
<feature type="region of interest" description="Disordered" evidence="5">
    <location>
        <begin position="579"/>
        <end position="601"/>
    </location>
</feature>
<dbReference type="GO" id="GO:0003723">
    <property type="term" value="F:RNA binding"/>
    <property type="evidence" value="ECO:0007669"/>
    <property type="project" value="UniProtKB-UniRule"/>
</dbReference>
<organism evidence="7">
    <name type="scientific">Culicoides sonorensis</name>
    <name type="common">Biting midge</name>
    <dbReference type="NCBI Taxonomy" id="179676"/>
    <lineage>
        <taxon>Eukaryota</taxon>
        <taxon>Metazoa</taxon>
        <taxon>Ecdysozoa</taxon>
        <taxon>Arthropoda</taxon>
        <taxon>Hexapoda</taxon>
        <taxon>Insecta</taxon>
        <taxon>Pterygota</taxon>
        <taxon>Neoptera</taxon>
        <taxon>Endopterygota</taxon>
        <taxon>Diptera</taxon>
        <taxon>Nematocera</taxon>
        <taxon>Chironomoidea</taxon>
        <taxon>Ceratopogonidae</taxon>
        <taxon>Ceratopogoninae</taxon>
        <taxon>Culicoides</taxon>
        <taxon>Monoculicoides</taxon>
    </lineage>
</organism>
<gene>
    <name evidence="7" type="primary">CSON000608</name>
</gene>
<evidence type="ECO:0000313" key="7">
    <source>
        <dbReference type="EMBL" id="SSX08995.1"/>
    </source>
</evidence>
<feature type="compositionally biased region" description="Low complexity" evidence="5">
    <location>
        <begin position="273"/>
        <end position="296"/>
    </location>
</feature>
<dbReference type="InterPro" id="IPR004087">
    <property type="entry name" value="KH_dom"/>
</dbReference>
<feature type="compositionally biased region" description="Pro residues" evidence="5">
    <location>
        <begin position="685"/>
        <end position="699"/>
    </location>
</feature>
<evidence type="ECO:0000313" key="8">
    <source>
        <dbReference type="EMBL" id="SSX28906.1"/>
    </source>
</evidence>
<dbReference type="Pfam" id="PF09005">
    <property type="entry name" value="FUBP_C"/>
    <property type="match status" value="2"/>
</dbReference>
<feature type="domain" description="K Homology" evidence="6">
    <location>
        <begin position="419"/>
        <end position="491"/>
    </location>
</feature>
<dbReference type="Pfam" id="PF00013">
    <property type="entry name" value="KH_1"/>
    <property type="match status" value="3"/>
</dbReference>
<evidence type="ECO:0000256" key="1">
    <source>
        <dbReference type="ARBA" id="ARBA00004123"/>
    </source>
</evidence>
<reference evidence="7" key="1">
    <citation type="submission" date="2018-04" db="EMBL/GenBank/DDBJ databases">
        <authorList>
            <person name="Go L.Y."/>
            <person name="Mitchell J.A."/>
        </authorList>
    </citation>
    <scope>NUCLEOTIDE SEQUENCE</scope>
    <source>
        <tissue evidence="7">Whole organism</tissue>
    </source>
</reference>
<feature type="compositionally biased region" description="Low complexity" evidence="5">
    <location>
        <begin position="584"/>
        <end position="601"/>
    </location>
</feature>
<feature type="region of interest" description="Disordered" evidence="5">
    <location>
        <begin position="634"/>
        <end position="659"/>
    </location>
</feature>
<dbReference type="CDD" id="cd22398">
    <property type="entry name" value="KH-I_FUBP_rpt3"/>
    <property type="match status" value="1"/>
</dbReference>
<reference evidence="8" key="2">
    <citation type="submission" date="2018-07" db="EMBL/GenBank/DDBJ databases">
        <authorList>
            <person name="Quirk P.G."/>
            <person name="Krulwich T.A."/>
        </authorList>
    </citation>
    <scope>NUCLEOTIDE SEQUENCE</scope>
</reference>
<dbReference type="AlphaFoldDB" id="A0A336KYJ9"/>
<evidence type="ECO:0000256" key="2">
    <source>
        <dbReference type="ARBA" id="ARBA00022737"/>
    </source>
</evidence>
<protein>
    <submittedName>
        <fullName evidence="7">CSON000608 protein</fullName>
    </submittedName>
</protein>
<accession>A0A336KYJ9</accession>
<keyword evidence="2" id="KW-0677">Repeat</keyword>
<feature type="compositionally biased region" description="Low complexity" evidence="5">
    <location>
        <begin position="98"/>
        <end position="109"/>
    </location>
</feature>
<dbReference type="EMBL" id="UFQT01001098">
    <property type="protein sequence ID" value="SSX28906.1"/>
    <property type="molecule type" value="Genomic_DNA"/>
</dbReference>
<feature type="domain" description="K Homology" evidence="6">
    <location>
        <begin position="321"/>
        <end position="391"/>
    </location>
</feature>
<evidence type="ECO:0000256" key="4">
    <source>
        <dbReference type="PROSITE-ProRule" id="PRU00117"/>
    </source>
</evidence>
<keyword evidence="3" id="KW-0539">Nucleus</keyword>
<feature type="region of interest" description="Disordered" evidence="5">
    <location>
        <begin position="96"/>
        <end position="144"/>
    </location>
</feature>
<keyword evidence="4" id="KW-0694">RNA-binding</keyword>
<comment type="subcellular location">
    <subcellularLocation>
        <location evidence="1">Nucleus</location>
    </subcellularLocation>
</comment>
<dbReference type="InterPro" id="IPR015096">
    <property type="entry name" value="FUBP_C"/>
</dbReference>
<evidence type="ECO:0000256" key="5">
    <source>
        <dbReference type="SAM" id="MobiDB-lite"/>
    </source>
</evidence>
<dbReference type="GO" id="GO:0006355">
    <property type="term" value="P:regulation of DNA-templated transcription"/>
    <property type="evidence" value="ECO:0007669"/>
    <property type="project" value="InterPro"/>
</dbReference>
<evidence type="ECO:0000256" key="3">
    <source>
        <dbReference type="ARBA" id="ARBA00023242"/>
    </source>
</evidence>
<dbReference type="InterPro" id="IPR036612">
    <property type="entry name" value="KH_dom_type_1_sf"/>
</dbReference>
<feature type="compositionally biased region" description="Low complexity" evidence="5">
    <location>
        <begin position="126"/>
        <end position="135"/>
    </location>
</feature>
<dbReference type="InterPro" id="IPR004088">
    <property type="entry name" value="KH_dom_type_1"/>
</dbReference>
<feature type="region of interest" description="Disordered" evidence="5">
    <location>
        <begin position="175"/>
        <end position="199"/>
    </location>
</feature>
<dbReference type="SUPFAM" id="SSF54791">
    <property type="entry name" value="Eukaryotic type KH-domain (KH-domain type I)"/>
    <property type="match status" value="3"/>
</dbReference>
<dbReference type="SMART" id="SM00322">
    <property type="entry name" value="KH"/>
    <property type="match status" value="3"/>
</dbReference>
<feature type="compositionally biased region" description="Gly residues" evidence="5">
    <location>
        <begin position="297"/>
        <end position="313"/>
    </location>
</feature>
<dbReference type="EMBL" id="UFQS01001098">
    <property type="protein sequence ID" value="SSX08995.1"/>
    <property type="molecule type" value="Genomic_DNA"/>
</dbReference>
<dbReference type="GO" id="GO:0005634">
    <property type="term" value="C:nucleus"/>
    <property type="evidence" value="ECO:0007669"/>
    <property type="project" value="UniProtKB-SubCell"/>
</dbReference>
<feature type="domain" description="K Homology" evidence="6">
    <location>
        <begin position="201"/>
        <end position="272"/>
    </location>
</feature>